<evidence type="ECO:0000313" key="1">
    <source>
        <dbReference type="EMBL" id="GBN38444.1"/>
    </source>
</evidence>
<organism evidence="1 2">
    <name type="scientific">Araneus ventricosus</name>
    <name type="common">Orbweaver spider</name>
    <name type="synonym">Epeira ventricosa</name>
    <dbReference type="NCBI Taxonomy" id="182803"/>
    <lineage>
        <taxon>Eukaryota</taxon>
        <taxon>Metazoa</taxon>
        <taxon>Ecdysozoa</taxon>
        <taxon>Arthropoda</taxon>
        <taxon>Chelicerata</taxon>
        <taxon>Arachnida</taxon>
        <taxon>Araneae</taxon>
        <taxon>Araneomorphae</taxon>
        <taxon>Entelegynae</taxon>
        <taxon>Araneoidea</taxon>
        <taxon>Araneidae</taxon>
        <taxon>Araneus</taxon>
    </lineage>
</organism>
<dbReference type="EMBL" id="BGPR01009184">
    <property type="protein sequence ID" value="GBN38444.1"/>
    <property type="molecule type" value="Genomic_DNA"/>
</dbReference>
<keyword evidence="2" id="KW-1185">Reference proteome</keyword>
<comment type="caution">
    <text evidence="1">The sequence shown here is derived from an EMBL/GenBank/DDBJ whole genome shotgun (WGS) entry which is preliminary data.</text>
</comment>
<protein>
    <submittedName>
        <fullName evidence="1">Uncharacterized protein</fullName>
    </submittedName>
</protein>
<feature type="non-terminal residue" evidence="1">
    <location>
        <position position="1"/>
    </location>
</feature>
<reference evidence="1 2" key="1">
    <citation type="journal article" date="2019" name="Sci. Rep.">
        <title>Orb-weaving spider Araneus ventricosus genome elucidates the spidroin gene catalogue.</title>
        <authorList>
            <person name="Kono N."/>
            <person name="Nakamura H."/>
            <person name="Ohtoshi R."/>
            <person name="Moran D.A.P."/>
            <person name="Shinohara A."/>
            <person name="Yoshida Y."/>
            <person name="Fujiwara M."/>
            <person name="Mori M."/>
            <person name="Tomita M."/>
            <person name="Arakawa K."/>
        </authorList>
    </citation>
    <scope>NUCLEOTIDE SEQUENCE [LARGE SCALE GENOMIC DNA]</scope>
</reference>
<gene>
    <name evidence="1" type="ORF">AVEN_269991_1</name>
</gene>
<dbReference type="Proteomes" id="UP000499080">
    <property type="component" value="Unassembled WGS sequence"/>
</dbReference>
<name>A0A4Y2NI27_ARAVE</name>
<proteinExistence type="predicted"/>
<sequence length="37" mass="4256">TILWNTEEGSSEITVLSTRRLTPPVDELKNDLIGDRW</sequence>
<evidence type="ECO:0000313" key="2">
    <source>
        <dbReference type="Proteomes" id="UP000499080"/>
    </source>
</evidence>
<dbReference type="AlphaFoldDB" id="A0A4Y2NI27"/>
<accession>A0A4Y2NI27</accession>